<feature type="domain" description="Response regulatory" evidence="12">
    <location>
        <begin position="350"/>
        <end position="471"/>
    </location>
</feature>
<dbReference type="Proteomes" id="UP000440513">
    <property type="component" value="Unassembled WGS sequence"/>
</dbReference>
<dbReference type="GO" id="GO:0000155">
    <property type="term" value="F:phosphorelay sensor kinase activity"/>
    <property type="evidence" value="ECO:0007669"/>
    <property type="project" value="InterPro"/>
</dbReference>
<dbReference type="InterPro" id="IPR011006">
    <property type="entry name" value="CheY-like_superfamily"/>
</dbReference>
<dbReference type="InterPro" id="IPR001789">
    <property type="entry name" value="Sig_transdc_resp-reg_receiver"/>
</dbReference>
<protein>
    <recommendedName>
        <fullName evidence="3">Stage 0 sporulation protein A homolog</fullName>
        <ecNumber evidence="2">2.7.13.3</ecNumber>
    </recommendedName>
</protein>
<keyword evidence="10" id="KW-0472">Membrane</keyword>
<feature type="domain" description="Histidine kinase" evidence="11">
    <location>
        <begin position="101"/>
        <end position="325"/>
    </location>
</feature>
<keyword evidence="10" id="KW-1133">Transmembrane helix</keyword>
<evidence type="ECO:0000256" key="7">
    <source>
        <dbReference type="ARBA" id="ARBA00023012"/>
    </source>
</evidence>
<keyword evidence="14" id="KW-1185">Reference proteome</keyword>
<dbReference type="AlphaFoldDB" id="A0A7X2TKG9"/>
<evidence type="ECO:0000256" key="3">
    <source>
        <dbReference type="ARBA" id="ARBA00018672"/>
    </source>
</evidence>
<evidence type="ECO:0000256" key="5">
    <source>
        <dbReference type="ARBA" id="ARBA00022679"/>
    </source>
</evidence>
<evidence type="ECO:0000259" key="12">
    <source>
        <dbReference type="PROSITE" id="PS50110"/>
    </source>
</evidence>
<evidence type="ECO:0000313" key="14">
    <source>
        <dbReference type="Proteomes" id="UP000440513"/>
    </source>
</evidence>
<name>A0A7X2TKG9_9FIRM</name>
<evidence type="ECO:0000313" key="13">
    <source>
        <dbReference type="EMBL" id="MST66428.1"/>
    </source>
</evidence>
<dbReference type="Gene3D" id="3.30.565.10">
    <property type="entry name" value="Histidine kinase-like ATPase, C-terminal domain"/>
    <property type="match status" value="1"/>
</dbReference>
<dbReference type="Pfam" id="PF02518">
    <property type="entry name" value="HATPase_c"/>
    <property type="match status" value="1"/>
</dbReference>
<comment type="caution">
    <text evidence="13">The sequence shown here is derived from an EMBL/GenBank/DDBJ whole genome shotgun (WGS) entry which is preliminary data.</text>
</comment>
<comment type="function">
    <text evidence="8">May play the central regulatory role in sporulation. It may be an element of the effector pathway responsible for the activation of sporulation genes in response to nutritional stress. Spo0A may act in concert with spo0H (a sigma factor) to control the expression of some genes that are critical to the sporulation process.</text>
</comment>
<feature type="transmembrane region" description="Helical" evidence="10">
    <location>
        <begin position="42"/>
        <end position="61"/>
    </location>
</feature>
<dbReference type="InterPro" id="IPR036097">
    <property type="entry name" value="HisK_dim/P_sf"/>
</dbReference>
<keyword evidence="6" id="KW-0418">Kinase</keyword>
<reference evidence="13 14" key="1">
    <citation type="submission" date="2019-08" db="EMBL/GenBank/DDBJ databases">
        <title>In-depth cultivation of the pig gut microbiome towards novel bacterial diversity and tailored functional studies.</title>
        <authorList>
            <person name="Wylensek D."/>
            <person name="Hitch T.C.A."/>
            <person name="Clavel T."/>
        </authorList>
    </citation>
    <scope>NUCLEOTIDE SEQUENCE [LARGE SCALE GENOMIC DNA]</scope>
    <source>
        <strain evidence="13 14">BSM-380-WT-5A</strain>
    </source>
</reference>
<dbReference type="SUPFAM" id="SSF52172">
    <property type="entry name" value="CheY-like"/>
    <property type="match status" value="1"/>
</dbReference>
<keyword evidence="10" id="KW-0812">Transmembrane</keyword>
<proteinExistence type="predicted"/>
<accession>A0A7X2TKG9</accession>
<keyword evidence="5" id="KW-0808">Transferase</keyword>
<dbReference type="EC" id="2.7.13.3" evidence="2"/>
<evidence type="ECO:0000256" key="10">
    <source>
        <dbReference type="SAM" id="Phobius"/>
    </source>
</evidence>
<dbReference type="InterPro" id="IPR003594">
    <property type="entry name" value="HATPase_dom"/>
</dbReference>
<dbReference type="CDD" id="cd17546">
    <property type="entry name" value="REC_hyHK_CKI1_RcsC-like"/>
    <property type="match status" value="1"/>
</dbReference>
<dbReference type="SUPFAM" id="SSF47384">
    <property type="entry name" value="Homodimeric domain of signal transducing histidine kinase"/>
    <property type="match status" value="1"/>
</dbReference>
<dbReference type="Gene3D" id="3.40.50.2300">
    <property type="match status" value="1"/>
</dbReference>
<dbReference type="InterPro" id="IPR004358">
    <property type="entry name" value="Sig_transdc_His_kin-like_C"/>
</dbReference>
<organism evidence="13 14">
    <name type="scientific">Oliverpabstia intestinalis</name>
    <dbReference type="NCBI Taxonomy" id="2606633"/>
    <lineage>
        <taxon>Bacteria</taxon>
        <taxon>Bacillati</taxon>
        <taxon>Bacillota</taxon>
        <taxon>Clostridia</taxon>
        <taxon>Lachnospirales</taxon>
        <taxon>Lachnospiraceae</taxon>
        <taxon>Oliverpabstia</taxon>
    </lineage>
</organism>
<dbReference type="Pfam" id="PF00512">
    <property type="entry name" value="HisKA"/>
    <property type="match status" value="1"/>
</dbReference>
<dbReference type="PRINTS" id="PR00344">
    <property type="entry name" value="BCTRLSENSOR"/>
</dbReference>
<dbReference type="SMART" id="SM00387">
    <property type="entry name" value="HATPase_c"/>
    <property type="match status" value="1"/>
</dbReference>
<dbReference type="PANTHER" id="PTHR43047">
    <property type="entry name" value="TWO-COMPONENT HISTIDINE PROTEIN KINASE"/>
    <property type="match status" value="1"/>
</dbReference>
<dbReference type="SUPFAM" id="SSF55874">
    <property type="entry name" value="ATPase domain of HSP90 chaperone/DNA topoisomerase II/histidine kinase"/>
    <property type="match status" value="1"/>
</dbReference>
<keyword evidence="4 9" id="KW-0597">Phosphoprotein</keyword>
<evidence type="ECO:0000256" key="6">
    <source>
        <dbReference type="ARBA" id="ARBA00022777"/>
    </source>
</evidence>
<evidence type="ECO:0000256" key="2">
    <source>
        <dbReference type="ARBA" id="ARBA00012438"/>
    </source>
</evidence>
<dbReference type="InterPro" id="IPR036890">
    <property type="entry name" value="HATPase_C_sf"/>
</dbReference>
<gene>
    <name evidence="13" type="ORF">FYJ57_06705</name>
</gene>
<dbReference type="Gene3D" id="1.10.287.130">
    <property type="match status" value="1"/>
</dbReference>
<evidence type="ECO:0000256" key="9">
    <source>
        <dbReference type="PROSITE-ProRule" id="PRU00169"/>
    </source>
</evidence>
<evidence type="ECO:0000259" key="11">
    <source>
        <dbReference type="PROSITE" id="PS50109"/>
    </source>
</evidence>
<comment type="catalytic activity">
    <reaction evidence="1">
        <text>ATP + protein L-histidine = ADP + protein N-phospho-L-histidine.</text>
        <dbReference type="EC" id="2.7.13.3"/>
    </reaction>
</comment>
<dbReference type="SMART" id="SM00448">
    <property type="entry name" value="REC"/>
    <property type="match status" value="1"/>
</dbReference>
<dbReference type="EMBL" id="VUMS01000010">
    <property type="protein sequence ID" value="MST66428.1"/>
    <property type="molecule type" value="Genomic_DNA"/>
</dbReference>
<evidence type="ECO:0000256" key="1">
    <source>
        <dbReference type="ARBA" id="ARBA00000085"/>
    </source>
</evidence>
<evidence type="ECO:0000256" key="4">
    <source>
        <dbReference type="ARBA" id="ARBA00022553"/>
    </source>
</evidence>
<feature type="modified residue" description="4-aspartylphosphate" evidence="9">
    <location>
        <position position="402"/>
    </location>
</feature>
<dbReference type="CDD" id="cd00082">
    <property type="entry name" value="HisKA"/>
    <property type="match status" value="1"/>
</dbReference>
<dbReference type="SMART" id="SM00388">
    <property type="entry name" value="HisKA"/>
    <property type="match status" value="1"/>
</dbReference>
<dbReference type="PROSITE" id="PS50110">
    <property type="entry name" value="RESPONSE_REGULATORY"/>
    <property type="match status" value="1"/>
</dbReference>
<dbReference type="InterPro" id="IPR003661">
    <property type="entry name" value="HisK_dim/P_dom"/>
</dbReference>
<dbReference type="PROSITE" id="PS50109">
    <property type="entry name" value="HIS_KIN"/>
    <property type="match status" value="1"/>
</dbReference>
<dbReference type="RefSeq" id="WP_154432107.1">
    <property type="nucleotide sequence ID" value="NZ_VUMS01000010.1"/>
</dbReference>
<sequence>MTVRILNHGLSSFGSYCGLNYAYAYIKNIVTYTAADFMHDNLGSIAGAIGVILFVLVIVFARHDQDMRKIARKEAKQKKELEEALEAAREAGMARTVFLRNMSHDIRTPLNAVLGFTDLALKEGTDVSKIQEYLEKIRVSGNHLLAIVNEVLEISRIESGQTELYEEPADMDVIVEEVAVIIREQTQENNQQFVIDLSGVQNHEILCDKLRIKEILLNLLGNAVKFTPQEGLITLQIVQIPPYEKEIGHYEIHVKDTGCGMSPSFMEKMFDPFEREKNSTLSGVQGTGLGLPIVKRFVELMEGTIEAISTEGVGTEFIIKTDFLLVSRALLETTNRPSTVSVKQQIMEKRILLVEDNELNREIAATLLQDVGFEVTEAGDGAQAVELIKHAEPDTYAAILMDIQMPVMDGYTATRQIRQLEDPSLANIPIIAVSANAFEEDKVASRAAGMNGHLAKPMNTEAVLAMMEEVLGRKES</sequence>
<dbReference type="InterPro" id="IPR005467">
    <property type="entry name" value="His_kinase_dom"/>
</dbReference>
<dbReference type="Pfam" id="PF00072">
    <property type="entry name" value="Response_reg"/>
    <property type="match status" value="1"/>
</dbReference>
<keyword evidence="7" id="KW-0902">Two-component regulatory system</keyword>
<evidence type="ECO:0000256" key="8">
    <source>
        <dbReference type="ARBA" id="ARBA00024867"/>
    </source>
</evidence>